<feature type="domain" description="KIND" evidence="2">
    <location>
        <begin position="368"/>
        <end position="473"/>
    </location>
</feature>
<dbReference type="GO" id="GO:0043025">
    <property type="term" value="C:neuronal cell body"/>
    <property type="evidence" value="ECO:0007669"/>
    <property type="project" value="TreeGrafter"/>
</dbReference>
<accession>A0A3P9C3C5</accession>
<sequence>MLLTEPLLCCRGGENVSLADILSLQDSCLSEEEVWAVCAECVLALQSIRPSHLFHTLCITPDTLAFNAHGNVCFMEQLSDDPEGSFVPPEFDNTGSTFEGHVYSLGSTLSAALNFVIEPELEADLGEEIQRLLEQMQEEKPEDRPLLQDILSLAEGRLSRTSSAAVCRKLSSVGRRVLSIESVSNFQGYHVHHVYSNRSPLSLFRDFSSDEHLSCKSVWSNRLQRFSRGKSCETYPHCNSEDCWEMSRETEDAAETEHTNIQECHESQYEECAQDFIQDFVQEVQDSSSCTSLNMEQDSSEDQTSLNHSLYIPNNYMTKSMLFLNEESQDEVSHCQTAFKFMALCSHHIFACRKTTEIGLFLFSFQWISLRELLARCGRRLTVNELWALCYTCLTSLQSYIDFPGDFTHCVHKTRKKLSLQQQFSLHFRASAYNRLVESSKAERKKLTRNIMQITLHGSSSQFFCAADFSLFC</sequence>
<evidence type="ECO:0000256" key="1">
    <source>
        <dbReference type="ARBA" id="ARBA00022737"/>
    </source>
</evidence>
<dbReference type="PANTHER" id="PTHR21560">
    <property type="entry name" value="VERY KIND PROTEIN"/>
    <property type="match status" value="1"/>
</dbReference>
<dbReference type="Gene3D" id="1.10.510.10">
    <property type="entry name" value="Transferase(Phosphotransferase) domain 1"/>
    <property type="match status" value="2"/>
</dbReference>
<dbReference type="Proteomes" id="UP000265160">
    <property type="component" value="LG13"/>
</dbReference>
<dbReference type="GO" id="GO:0007264">
    <property type="term" value="P:small GTPase-mediated signal transduction"/>
    <property type="evidence" value="ECO:0007669"/>
    <property type="project" value="InterPro"/>
</dbReference>
<dbReference type="Ensembl" id="ENSMZET00005016916.1">
    <property type="protein sequence ID" value="ENSMZEP00005016396.1"/>
    <property type="gene ID" value="ENSMZEG00005012308.1"/>
</dbReference>
<reference evidence="3 4" key="1">
    <citation type="journal article" date="2014" name="Nature">
        <title>The genomic substrate for adaptive radiation in African cichlid fish.</title>
        <authorList>
            <person name="Brawand D."/>
            <person name="Wagner C.E."/>
            <person name="Li Y.I."/>
            <person name="Malinsky M."/>
            <person name="Keller I."/>
            <person name="Fan S."/>
            <person name="Simakov O."/>
            <person name="Ng A.Y."/>
            <person name="Lim Z.W."/>
            <person name="Bezault E."/>
            <person name="Turner-Maier J."/>
            <person name="Johnson J."/>
            <person name="Alcazar R."/>
            <person name="Noh H.J."/>
            <person name="Russell P."/>
            <person name="Aken B."/>
            <person name="Alfoldi J."/>
            <person name="Amemiya C."/>
            <person name="Azzouzi N."/>
            <person name="Baroiller J.F."/>
            <person name="Barloy-Hubler F."/>
            <person name="Berlin A."/>
            <person name="Bloomquist R."/>
            <person name="Carleton K.L."/>
            <person name="Conte M.A."/>
            <person name="D'Cotta H."/>
            <person name="Eshel O."/>
            <person name="Gaffney L."/>
            <person name="Galibert F."/>
            <person name="Gante H.F."/>
            <person name="Gnerre S."/>
            <person name="Greuter L."/>
            <person name="Guyon R."/>
            <person name="Haddad N.S."/>
            <person name="Haerty W."/>
            <person name="Harris R.M."/>
            <person name="Hofmann H.A."/>
            <person name="Hourlier T."/>
            <person name="Hulata G."/>
            <person name="Jaffe D.B."/>
            <person name="Lara M."/>
            <person name="Lee A.P."/>
            <person name="MacCallum I."/>
            <person name="Mwaiko S."/>
            <person name="Nikaido M."/>
            <person name="Nishihara H."/>
            <person name="Ozouf-Costaz C."/>
            <person name="Penman D.J."/>
            <person name="Przybylski D."/>
            <person name="Rakotomanga M."/>
            <person name="Renn S.C.P."/>
            <person name="Ribeiro F.J."/>
            <person name="Ron M."/>
            <person name="Salzburger W."/>
            <person name="Sanchez-Pulido L."/>
            <person name="Santos M.E."/>
            <person name="Searle S."/>
            <person name="Sharpe T."/>
            <person name="Swofford R."/>
            <person name="Tan F.J."/>
            <person name="Williams L."/>
            <person name="Young S."/>
            <person name="Yin S."/>
            <person name="Okada N."/>
            <person name="Kocher T.D."/>
            <person name="Miska E.A."/>
            <person name="Lander E.S."/>
            <person name="Venkatesh B."/>
            <person name="Fernald R.D."/>
            <person name="Meyer A."/>
            <person name="Ponting C.P."/>
            <person name="Streelman J.T."/>
            <person name="Lindblad-Toh K."/>
            <person name="Seehausen O."/>
            <person name="Di Palma F."/>
        </authorList>
    </citation>
    <scope>NUCLEOTIDE SEQUENCE</scope>
</reference>
<organism evidence="3 4">
    <name type="scientific">Maylandia zebra</name>
    <name type="common">zebra mbuna</name>
    <dbReference type="NCBI Taxonomy" id="106582"/>
    <lineage>
        <taxon>Eukaryota</taxon>
        <taxon>Metazoa</taxon>
        <taxon>Chordata</taxon>
        <taxon>Craniata</taxon>
        <taxon>Vertebrata</taxon>
        <taxon>Euteleostomi</taxon>
        <taxon>Actinopterygii</taxon>
        <taxon>Neopterygii</taxon>
        <taxon>Teleostei</taxon>
        <taxon>Neoteleostei</taxon>
        <taxon>Acanthomorphata</taxon>
        <taxon>Ovalentaria</taxon>
        <taxon>Cichlomorphae</taxon>
        <taxon>Cichliformes</taxon>
        <taxon>Cichlidae</taxon>
        <taxon>African cichlids</taxon>
        <taxon>Pseudocrenilabrinae</taxon>
        <taxon>Haplochromini</taxon>
        <taxon>Maylandia</taxon>
        <taxon>Maylandia zebra complex</taxon>
    </lineage>
</organism>
<evidence type="ECO:0000313" key="4">
    <source>
        <dbReference type="Proteomes" id="UP000265160"/>
    </source>
</evidence>
<dbReference type="GO" id="GO:0005085">
    <property type="term" value="F:guanyl-nucleotide exchange factor activity"/>
    <property type="evidence" value="ECO:0007669"/>
    <property type="project" value="InterPro"/>
</dbReference>
<dbReference type="GO" id="GO:0032045">
    <property type="term" value="C:guanyl-nucleotide exchange factor complex"/>
    <property type="evidence" value="ECO:0007669"/>
    <property type="project" value="TreeGrafter"/>
</dbReference>
<dbReference type="GeneTree" id="ENSGT00390000011408"/>
<dbReference type="PROSITE" id="PS51377">
    <property type="entry name" value="KIND"/>
    <property type="match status" value="2"/>
</dbReference>
<dbReference type="FunFam" id="1.10.510.10:FF:000529">
    <property type="entry name" value="Kinase non-catalytic C-lobe domain-containing 1"/>
    <property type="match status" value="1"/>
</dbReference>
<dbReference type="STRING" id="106582.ENSMZEP00005016396"/>
<dbReference type="GO" id="GO:0048814">
    <property type="term" value="P:regulation of dendrite morphogenesis"/>
    <property type="evidence" value="ECO:0007669"/>
    <property type="project" value="TreeGrafter"/>
</dbReference>
<protein>
    <recommendedName>
        <fullName evidence="2">KIND domain-containing protein</fullName>
    </recommendedName>
</protein>
<dbReference type="GO" id="GO:0030425">
    <property type="term" value="C:dendrite"/>
    <property type="evidence" value="ECO:0007669"/>
    <property type="project" value="TreeGrafter"/>
</dbReference>
<proteinExistence type="predicted"/>
<feature type="domain" description="KIND" evidence="2">
    <location>
        <begin position="16"/>
        <end position="196"/>
    </location>
</feature>
<keyword evidence="4" id="KW-1185">Reference proteome</keyword>
<dbReference type="PANTHER" id="PTHR21560:SF0">
    <property type="entry name" value="KINASE NON-CATALYTIC C-LOBE DOMAIN-CONTAINING PROTEIN 1"/>
    <property type="match status" value="1"/>
</dbReference>
<dbReference type="Pfam" id="PF16474">
    <property type="entry name" value="KIND"/>
    <property type="match status" value="1"/>
</dbReference>
<dbReference type="InterPro" id="IPR029899">
    <property type="entry name" value="KNDC1"/>
</dbReference>
<keyword evidence="1" id="KW-0677">Repeat</keyword>
<name>A0A3P9C3C5_9CICH</name>
<dbReference type="AlphaFoldDB" id="A0A3P9C3C5"/>
<reference evidence="3" key="2">
    <citation type="submission" date="2025-08" db="UniProtKB">
        <authorList>
            <consortium name="Ensembl"/>
        </authorList>
    </citation>
    <scope>IDENTIFICATION</scope>
</reference>
<dbReference type="SUPFAM" id="SSF56112">
    <property type="entry name" value="Protein kinase-like (PK-like)"/>
    <property type="match status" value="1"/>
</dbReference>
<dbReference type="InterPro" id="IPR011019">
    <property type="entry name" value="KIND_dom"/>
</dbReference>
<dbReference type="SMART" id="SM00750">
    <property type="entry name" value="KIND"/>
    <property type="match status" value="1"/>
</dbReference>
<dbReference type="InterPro" id="IPR011009">
    <property type="entry name" value="Kinase-like_dom_sf"/>
</dbReference>
<evidence type="ECO:0000313" key="3">
    <source>
        <dbReference type="Ensembl" id="ENSMZEP00005016396.1"/>
    </source>
</evidence>
<reference evidence="3" key="3">
    <citation type="submission" date="2025-09" db="UniProtKB">
        <authorList>
            <consortium name="Ensembl"/>
        </authorList>
    </citation>
    <scope>IDENTIFICATION</scope>
</reference>
<evidence type="ECO:0000259" key="2">
    <source>
        <dbReference type="PROSITE" id="PS51377"/>
    </source>
</evidence>